<keyword evidence="3 6" id="KW-0812">Transmembrane</keyword>
<dbReference type="GO" id="GO:0005886">
    <property type="term" value="C:plasma membrane"/>
    <property type="evidence" value="ECO:0007669"/>
    <property type="project" value="UniProtKB-SubCell"/>
</dbReference>
<dbReference type="STRING" id="521045.Kole_1284"/>
<dbReference type="PANTHER" id="PTHR30250">
    <property type="entry name" value="PST FAMILY PREDICTED COLANIC ACID TRANSPORTER"/>
    <property type="match status" value="1"/>
</dbReference>
<feature type="transmembrane region" description="Helical" evidence="6">
    <location>
        <begin position="307"/>
        <end position="327"/>
    </location>
</feature>
<feature type="transmembrane region" description="Helical" evidence="6">
    <location>
        <begin position="423"/>
        <end position="444"/>
    </location>
</feature>
<accession>C5CDB5</accession>
<evidence type="ECO:0000313" key="7">
    <source>
        <dbReference type="EMBL" id="ACR79978.1"/>
    </source>
</evidence>
<feature type="transmembrane region" description="Helical" evidence="6">
    <location>
        <begin position="56"/>
        <end position="76"/>
    </location>
</feature>
<feature type="transmembrane region" description="Helical" evidence="6">
    <location>
        <begin position="24"/>
        <end position="44"/>
    </location>
</feature>
<dbReference type="InterPro" id="IPR050833">
    <property type="entry name" value="Poly_Biosynth_Transport"/>
</dbReference>
<protein>
    <submittedName>
        <fullName evidence="7">Polysaccharide biosynthesis protein</fullName>
    </submittedName>
</protein>
<dbReference type="EMBL" id="CP001634">
    <property type="protein sequence ID" value="ACR79978.1"/>
    <property type="molecule type" value="Genomic_DNA"/>
</dbReference>
<gene>
    <name evidence="7" type="ordered locus">Kole_1284</name>
</gene>
<dbReference type="RefSeq" id="WP_015868633.1">
    <property type="nucleotide sequence ID" value="NC_012785.1"/>
</dbReference>
<feature type="transmembrane region" description="Helical" evidence="6">
    <location>
        <begin position="263"/>
        <end position="286"/>
    </location>
</feature>
<evidence type="ECO:0000256" key="2">
    <source>
        <dbReference type="ARBA" id="ARBA00022475"/>
    </source>
</evidence>
<dbReference type="Proteomes" id="UP000002382">
    <property type="component" value="Chromosome"/>
</dbReference>
<feature type="transmembrane region" description="Helical" evidence="6">
    <location>
        <begin position="124"/>
        <end position="145"/>
    </location>
</feature>
<feature type="transmembrane region" description="Helical" evidence="6">
    <location>
        <begin position="222"/>
        <end position="243"/>
    </location>
</feature>
<keyword evidence="5 6" id="KW-0472">Membrane</keyword>
<reference evidence="7 8" key="2">
    <citation type="journal article" date="2011" name="J. Bacteriol.">
        <title>Genome Sequence of Kosmotoga olearia Strain TBF 19.5.1, a Thermophilic Bacterium with a Wide Growth Temperature Range, Isolated from the Troll B Oil Platform in the North Sea.</title>
        <authorList>
            <person name="Swithers K.S."/>
            <person name="Dipippo J.L."/>
            <person name="Bruce D.C."/>
            <person name="Detter C."/>
            <person name="Tapia R."/>
            <person name="Han S."/>
            <person name="Goodwin L.A."/>
            <person name="Han J."/>
            <person name="Woyke T."/>
            <person name="Pitluck S."/>
            <person name="Pennacchio L."/>
            <person name="Nolan M."/>
            <person name="Mikhailova N."/>
            <person name="Land M.L."/>
            <person name="Nesbo C.L."/>
            <person name="Gogarten J.P."/>
            <person name="Noll K.M."/>
        </authorList>
    </citation>
    <scope>NUCLEOTIDE SEQUENCE [LARGE SCALE GENOMIC DNA]</scope>
    <source>
        <strain evidence="8">ATCC BAA-1733 / DSM 21960 / TBF 19.5.1</strain>
    </source>
</reference>
<dbReference type="Pfam" id="PF01943">
    <property type="entry name" value="Polysacc_synt"/>
    <property type="match status" value="1"/>
</dbReference>
<evidence type="ECO:0000256" key="3">
    <source>
        <dbReference type="ARBA" id="ARBA00022692"/>
    </source>
</evidence>
<evidence type="ECO:0000256" key="1">
    <source>
        <dbReference type="ARBA" id="ARBA00004651"/>
    </source>
</evidence>
<dbReference type="InterPro" id="IPR002797">
    <property type="entry name" value="Polysacc_synth"/>
</dbReference>
<dbReference type="HOGENOM" id="CLU_022017_7_1_0"/>
<keyword evidence="8" id="KW-1185">Reference proteome</keyword>
<name>C5CDB5_KOSOT</name>
<feature type="transmembrane region" description="Helical" evidence="6">
    <location>
        <begin position="393"/>
        <end position="411"/>
    </location>
</feature>
<dbReference type="OrthoDB" id="49404at2"/>
<organism evidence="7 8">
    <name type="scientific">Kosmotoga olearia (strain ATCC BAA-1733 / DSM 21960 / TBF 19.5.1)</name>
    <dbReference type="NCBI Taxonomy" id="521045"/>
    <lineage>
        <taxon>Bacteria</taxon>
        <taxon>Thermotogati</taxon>
        <taxon>Thermotogota</taxon>
        <taxon>Thermotogae</taxon>
        <taxon>Kosmotogales</taxon>
        <taxon>Kosmotogaceae</taxon>
        <taxon>Kosmotoga</taxon>
    </lineage>
</organism>
<feature type="transmembrane region" description="Helical" evidence="6">
    <location>
        <begin position="333"/>
        <end position="353"/>
    </location>
</feature>
<dbReference type="PANTHER" id="PTHR30250:SF11">
    <property type="entry name" value="O-ANTIGEN TRANSPORTER-RELATED"/>
    <property type="match status" value="1"/>
</dbReference>
<evidence type="ECO:0000256" key="5">
    <source>
        <dbReference type="ARBA" id="ARBA00023136"/>
    </source>
</evidence>
<keyword evidence="4 6" id="KW-1133">Transmembrane helix</keyword>
<reference evidence="7 8" key="1">
    <citation type="submission" date="2009-06" db="EMBL/GenBank/DDBJ databases">
        <title>Complete sequence of Thermotogales bacterium TBF 19.5.1.</title>
        <authorList>
            <consortium name="US DOE Joint Genome Institute"/>
            <person name="Lucas S."/>
            <person name="Copeland A."/>
            <person name="Lapidus A."/>
            <person name="Glavina del Rio T."/>
            <person name="Tice H."/>
            <person name="Bruce D."/>
            <person name="Goodwin L."/>
            <person name="Pitluck S."/>
            <person name="Chertkov O."/>
            <person name="Brettin T."/>
            <person name="Detter J.C."/>
            <person name="Han C."/>
            <person name="Schmutz J."/>
            <person name="Larimer F."/>
            <person name="Land M."/>
            <person name="Hauser L."/>
            <person name="Kyrpides N."/>
            <person name="Ovchinnikova G."/>
            <person name="Noll K."/>
        </authorList>
    </citation>
    <scope>NUCLEOTIDE SEQUENCE [LARGE SCALE GENOMIC DNA]</scope>
    <source>
        <strain evidence="8">ATCC BAA-1733 / DSM 21960 / TBF 19.5.1</strain>
    </source>
</reference>
<feature type="transmembrane region" description="Helical" evidence="6">
    <location>
        <begin position="159"/>
        <end position="180"/>
    </location>
</feature>
<sequence>MHLLSYLKKAKVLLYRSTTLKSGIWYLISEFLLRGISFITIPIFTRLLSVEEYGIISVYASVVGIMKILTGANLQAGNGTALIDFKERYLQYRSSVLFLSLFSFASMFLFIFFLIGWLAKISQLSIDLLLLSLMAGYVGFVLYFWDNDLRFRQKYKQRAILNITNAGIQAGLSIVLIILFSRRKYLGRVYGSLIPSFIIAVVIFIFVLSAGRKMVWPKAWKYALKIGIPLIPSSLSGIILAQFDRIAIQSIIGSKEAGLYSFAYNIGMILLILLVAANSAWVPWFFRQKAAGNSERIKKASYLFTMLFLISTIGIMAIGPELALFLAPSNFLASVRIIPVIILSYFFQFLYTLYVNYALFKKKTLIISIGSLLAGGINITLNIWLIPGYGYEIAAWTTVFSYFCLFLFHWFSSSILLREKTLALNIMLLFALIPSAISLEQYVMTNIFEPFSIPERLWRFGPSSICILILLYFSIETYRNFQESQ</sequence>
<dbReference type="eggNOG" id="COG2244">
    <property type="taxonomic scope" value="Bacteria"/>
</dbReference>
<feature type="transmembrane region" description="Helical" evidence="6">
    <location>
        <begin position="456"/>
        <end position="475"/>
    </location>
</feature>
<evidence type="ECO:0000256" key="4">
    <source>
        <dbReference type="ARBA" id="ARBA00022989"/>
    </source>
</evidence>
<evidence type="ECO:0000313" key="8">
    <source>
        <dbReference type="Proteomes" id="UP000002382"/>
    </source>
</evidence>
<feature type="transmembrane region" description="Helical" evidence="6">
    <location>
        <begin position="365"/>
        <end position="387"/>
    </location>
</feature>
<proteinExistence type="predicted"/>
<keyword evidence="2" id="KW-1003">Cell membrane</keyword>
<dbReference type="AlphaFoldDB" id="C5CDB5"/>
<feature type="transmembrane region" description="Helical" evidence="6">
    <location>
        <begin position="192"/>
        <end position="210"/>
    </location>
</feature>
<feature type="transmembrane region" description="Helical" evidence="6">
    <location>
        <begin position="96"/>
        <end position="118"/>
    </location>
</feature>
<comment type="subcellular location">
    <subcellularLocation>
        <location evidence="1">Cell membrane</location>
        <topology evidence="1">Multi-pass membrane protein</topology>
    </subcellularLocation>
</comment>
<dbReference type="KEGG" id="kol:Kole_1284"/>
<evidence type="ECO:0000256" key="6">
    <source>
        <dbReference type="SAM" id="Phobius"/>
    </source>
</evidence>